<dbReference type="Gene3D" id="3.40.50.300">
    <property type="entry name" value="P-loop containing nucleotide triphosphate hydrolases"/>
    <property type="match status" value="1"/>
</dbReference>
<dbReference type="PANTHER" id="PTHR23155">
    <property type="entry name" value="DISEASE RESISTANCE PROTEIN RP"/>
    <property type="match status" value="1"/>
</dbReference>
<dbReference type="SUPFAM" id="SSF52540">
    <property type="entry name" value="P-loop containing nucleoside triphosphate hydrolases"/>
    <property type="match status" value="1"/>
</dbReference>
<proteinExistence type="predicted"/>
<dbReference type="EMBL" id="JARPOI010000006">
    <property type="protein sequence ID" value="KAJ9178334.1"/>
    <property type="molecule type" value="Genomic_DNA"/>
</dbReference>
<gene>
    <name evidence="2" type="ORF">P3X46_010225</name>
</gene>
<dbReference type="Gene3D" id="1.10.10.10">
    <property type="entry name" value="Winged helix-like DNA-binding domain superfamily/Winged helix DNA-binding domain"/>
    <property type="match status" value="1"/>
</dbReference>
<dbReference type="InterPro" id="IPR036388">
    <property type="entry name" value="WH-like_DNA-bd_sf"/>
</dbReference>
<evidence type="ECO:0000313" key="3">
    <source>
        <dbReference type="Proteomes" id="UP001174677"/>
    </source>
</evidence>
<keyword evidence="3" id="KW-1185">Reference proteome</keyword>
<evidence type="ECO:0000259" key="1">
    <source>
        <dbReference type="Pfam" id="PF00931"/>
    </source>
</evidence>
<dbReference type="Proteomes" id="UP001174677">
    <property type="component" value="Chromosome 6"/>
</dbReference>
<name>A0ABQ9MDH0_HEVBR</name>
<accession>A0ABQ9MDH0</accession>
<comment type="caution">
    <text evidence="2">The sequence shown here is derived from an EMBL/GenBank/DDBJ whole genome shotgun (WGS) entry which is preliminary data.</text>
</comment>
<dbReference type="InterPro" id="IPR044974">
    <property type="entry name" value="Disease_R_plants"/>
</dbReference>
<protein>
    <recommendedName>
        <fullName evidence="1">NB-ARC domain-containing protein</fullName>
    </recommendedName>
</protein>
<evidence type="ECO:0000313" key="2">
    <source>
        <dbReference type="EMBL" id="KAJ9178334.1"/>
    </source>
</evidence>
<reference evidence="2" key="1">
    <citation type="journal article" date="2023" name="Plant Biotechnol. J.">
        <title>Chromosome-level wild Hevea brasiliensis genome provides new tools for genomic-assisted breeding and valuable loci to elevate rubber yield.</title>
        <authorList>
            <person name="Cheng H."/>
            <person name="Song X."/>
            <person name="Hu Y."/>
            <person name="Wu T."/>
            <person name="Yang Q."/>
            <person name="An Z."/>
            <person name="Feng S."/>
            <person name="Deng Z."/>
            <person name="Wu W."/>
            <person name="Zeng X."/>
            <person name="Tu M."/>
            <person name="Wang X."/>
            <person name="Huang H."/>
        </authorList>
    </citation>
    <scope>NUCLEOTIDE SEQUENCE</scope>
    <source>
        <strain evidence="2">MT/VB/25A 57/8</strain>
    </source>
</reference>
<dbReference type="InterPro" id="IPR002182">
    <property type="entry name" value="NB-ARC"/>
</dbReference>
<organism evidence="2 3">
    <name type="scientific">Hevea brasiliensis</name>
    <name type="common">Para rubber tree</name>
    <name type="synonym">Siphonia brasiliensis</name>
    <dbReference type="NCBI Taxonomy" id="3981"/>
    <lineage>
        <taxon>Eukaryota</taxon>
        <taxon>Viridiplantae</taxon>
        <taxon>Streptophyta</taxon>
        <taxon>Embryophyta</taxon>
        <taxon>Tracheophyta</taxon>
        <taxon>Spermatophyta</taxon>
        <taxon>Magnoliopsida</taxon>
        <taxon>eudicotyledons</taxon>
        <taxon>Gunneridae</taxon>
        <taxon>Pentapetalae</taxon>
        <taxon>rosids</taxon>
        <taxon>fabids</taxon>
        <taxon>Malpighiales</taxon>
        <taxon>Euphorbiaceae</taxon>
        <taxon>Crotonoideae</taxon>
        <taxon>Micrandreae</taxon>
        <taxon>Hevea</taxon>
    </lineage>
</organism>
<dbReference type="Pfam" id="PF00931">
    <property type="entry name" value="NB-ARC"/>
    <property type="match status" value="1"/>
</dbReference>
<feature type="domain" description="NB-ARC" evidence="1">
    <location>
        <begin position="83"/>
        <end position="206"/>
    </location>
</feature>
<dbReference type="InterPro" id="IPR027417">
    <property type="entry name" value="P-loop_NTPase"/>
</dbReference>
<sequence>MAWMEELCDVCRLAENWAPQNFISQPKLFRQMARVNDQVHDISSKRHGAISSLVSGSNSEESLYQQEKPLPRDADQLYVVSFDKDVDAVITQLLKDGPRCITISIVGVGGIGKTSLAKLIYDSQAIAERFSYRTWVSGEREVDIIQKILGVDDISVLYQSNETEESSEFKLRQIVNALFVDKKYLIVVDTSYPTQFWREMGNWAPSVTDTNLIYRLHLRSDDESWALFKHKLKISIASKFEANLRNYIKKMWRAAKDSTPDELSRMLDQLNQNEEPWSEVLEDINKHLPLYLRRCLFYFGLFPADYKIPARRLIGLWVVEGLRRQRVMKKLLNMLHRSA</sequence>
<dbReference type="PANTHER" id="PTHR23155:SF955">
    <property type="entry name" value="AAA+ ATPASE DOMAIN-CONTAINING PROTEIN"/>
    <property type="match status" value="1"/>
</dbReference>